<evidence type="ECO:0000313" key="2">
    <source>
        <dbReference type="Proteomes" id="UP000703269"/>
    </source>
</evidence>
<accession>A0A9P3GLP1</accession>
<dbReference type="Gene3D" id="3.80.10.10">
    <property type="entry name" value="Ribonuclease Inhibitor"/>
    <property type="match status" value="1"/>
</dbReference>
<name>A0A9P3GLP1_9APHY</name>
<organism evidence="1 2">
    <name type="scientific">Phanerochaete sordida</name>
    <dbReference type="NCBI Taxonomy" id="48140"/>
    <lineage>
        <taxon>Eukaryota</taxon>
        <taxon>Fungi</taxon>
        <taxon>Dikarya</taxon>
        <taxon>Basidiomycota</taxon>
        <taxon>Agaricomycotina</taxon>
        <taxon>Agaricomycetes</taxon>
        <taxon>Polyporales</taxon>
        <taxon>Phanerochaetaceae</taxon>
        <taxon>Phanerochaete</taxon>
    </lineage>
</organism>
<dbReference type="AlphaFoldDB" id="A0A9P3GLP1"/>
<evidence type="ECO:0008006" key="3">
    <source>
        <dbReference type="Google" id="ProtNLM"/>
    </source>
</evidence>
<dbReference type="EMBL" id="BPQB01000074">
    <property type="protein sequence ID" value="GJE97637.1"/>
    <property type="molecule type" value="Genomic_DNA"/>
</dbReference>
<reference evidence="1 2" key="1">
    <citation type="submission" date="2021-08" db="EMBL/GenBank/DDBJ databases">
        <title>Draft Genome Sequence of Phanerochaete sordida strain YK-624.</title>
        <authorList>
            <person name="Mori T."/>
            <person name="Dohra H."/>
            <person name="Suzuki T."/>
            <person name="Kawagishi H."/>
            <person name="Hirai H."/>
        </authorList>
    </citation>
    <scope>NUCLEOTIDE SEQUENCE [LARGE SCALE GENOMIC DNA]</scope>
    <source>
        <strain evidence="1 2">YK-624</strain>
    </source>
</reference>
<evidence type="ECO:0000313" key="1">
    <source>
        <dbReference type="EMBL" id="GJE97637.1"/>
    </source>
</evidence>
<sequence length="236" mass="26836">MYTALETLEIHEAAEARHIINFLRSIGSKQLRSLSLHLPRGEADGVIKTLDAASKFTKLRSLELRADDTDSHFSFPPQALFRLQHLEELKIKTSNLYTTDKSAEALARACPKLRRVTLWYSTQRCWSLNVLEHFAMHLPALEFLNVELGTEGVLALDAPQACSWAPICLELDGSQLSKEHWEPTAAYIAQVYPNATFKPCFLWGDFLDDELVGFRDHVLHWRYVGQAVAKARSDER</sequence>
<protein>
    <recommendedName>
        <fullName evidence="3">F-box domain-containing protein</fullName>
    </recommendedName>
</protein>
<keyword evidence="2" id="KW-1185">Reference proteome</keyword>
<comment type="caution">
    <text evidence="1">The sequence shown here is derived from an EMBL/GenBank/DDBJ whole genome shotgun (WGS) entry which is preliminary data.</text>
</comment>
<proteinExistence type="predicted"/>
<gene>
    <name evidence="1" type="ORF">PsYK624_138580</name>
</gene>
<dbReference type="Proteomes" id="UP000703269">
    <property type="component" value="Unassembled WGS sequence"/>
</dbReference>
<dbReference type="InterPro" id="IPR032675">
    <property type="entry name" value="LRR_dom_sf"/>
</dbReference>
<dbReference type="SUPFAM" id="SSF52047">
    <property type="entry name" value="RNI-like"/>
    <property type="match status" value="1"/>
</dbReference>